<keyword evidence="3 5" id="KW-0460">Magnesium</keyword>
<dbReference type="Proteomes" id="UP000290289">
    <property type="component" value="Chromosome 8"/>
</dbReference>
<keyword evidence="4 5" id="KW-0694">RNA-binding</keyword>
<dbReference type="SUPFAM" id="SSF50249">
    <property type="entry name" value="Nucleic acid-binding proteins"/>
    <property type="match status" value="3"/>
</dbReference>
<dbReference type="PANTHER" id="PTHR23355:SF9">
    <property type="entry name" value="DIS3-LIKE EXONUCLEASE 2"/>
    <property type="match status" value="1"/>
</dbReference>
<dbReference type="Pfam" id="PF00773">
    <property type="entry name" value="RNB"/>
    <property type="match status" value="1"/>
</dbReference>
<dbReference type="PROSITE" id="PS01175">
    <property type="entry name" value="RIBONUCLEASE_II"/>
    <property type="match status" value="1"/>
</dbReference>
<keyword evidence="1 5" id="KW-0963">Cytoplasm</keyword>
<gene>
    <name evidence="8" type="ORF">DVH24_006858</name>
</gene>
<feature type="binding site" evidence="5">
    <location>
        <position position="529"/>
    </location>
    <ligand>
        <name>Mg(2+)</name>
        <dbReference type="ChEBI" id="CHEBI:18420"/>
    </ligand>
</feature>
<keyword evidence="9" id="KW-1185">Reference proteome</keyword>
<accession>A0A498JAS1</accession>
<evidence type="ECO:0000313" key="9">
    <source>
        <dbReference type="Proteomes" id="UP000290289"/>
    </source>
</evidence>
<keyword evidence="2 5" id="KW-0479">Metal-binding</keyword>
<evidence type="ECO:0000256" key="6">
    <source>
        <dbReference type="SAM" id="MobiDB-lite"/>
    </source>
</evidence>
<comment type="similarity">
    <text evidence="5">Belongs to the RNR ribonuclease family. DIS3L2 subfamily.</text>
</comment>
<feature type="domain" description="RNB" evidence="7">
    <location>
        <begin position="508"/>
        <end position="862"/>
    </location>
</feature>
<comment type="cofactor">
    <cofactor evidence="5">
        <name>Mg(2+)</name>
        <dbReference type="ChEBI" id="CHEBI:18420"/>
    </cofactor>
    <cofactor evidence="5">
        <name>Mn(2+)</name>
        <dbReference type="ChEBI" id="CHEBI:29035"/>
    </cofactor>
</comment>
<dbReference type="InterPro" id="IPR012340">
    <property type="entry name" value="NA-bd_OB-fold"/>
</dbReference>
<dbReference type="GO" id="GO:0046872">
    <property type="term" value="F:metal ion binding"/>
    <property type="evidence" value="ECO:0007669"/>
    <property type="project" value="UniProtKB-KW"/>
</dbReference>
<evidence type="ECO:0000256" key="3">
    <source>
        <dbReference type="ARBA" id="ARBA00022842"/>
    </source>
</evidence>
<dbReference type="HAMAP" id="MF_03045">
    <property type="entry name" value="DIS3L2"/>
    <property type="match status" value="1"/>
</dbReference>
<evidence type="ECO:0000259" key="7">
    <source>
        <dbReference type="SMART" id="SM00955"/>
    </source>
</evidence>
<dbReference type="FunFam" id="2.40.50.690:FF:000007">
    <property type="entry name" value="DIS3-like exonuclease 2"/>
    <property type="match status" value="1"/>
</dbReference>
<comment type="subcellular location">
    <subcellularLocation>
        <location evidence="5">Cytoplasm</location>
    </subcellularLocation>
    <subcellularLocation>
        <location evidence="5">Cytoplasm</location>
        <location evidence="5">P-body</location>
    </subcellularLocation>
</comment>
<dbReference type="Gene3D" id="2.40.50.690">
    <property type="match status" value="1"/>
</dbReference>
<sequence>MKDAVVQAVVKRVEDGDKEKKKKRRPNRRSRQNNSTSAASPRTEVSECLANGRISNHVTTSLKQPQLDMHPPYEHGMIKASNLAFNSLPTMHINEQVNHEDVQILVNQHSLPCDPAGRFISNSCPEPVACGGSPGMFKDFPPHHTESCARRKCFTSHWPMEAVNDALEKGDAFKALFRVNAHNRLEAYCKIDGVPTDILIDGLAEQNRAMEGDIVAIKVDPLALWMRMKGSAGTCTSSALVEDFNLPQQANEISGLNCKGKAKVDEVDLYANGRRSLLPERGSCPQESTYPGESITSNPIGQTSYDHVAGRYPSASDFLQEGSHGEQNEVAVAIERICAMISSFPSKRPTGRVVAIIERSPRRDSVVGFLHVKKWIAYREVCRNDMGKNKNASFSSDEYIQMIPTDPRFPKMVVLVRTLPDSIKKRLENGDESIEMELFAARIDEWDEESSAPQAVILNAFGRASEVQPQIEAILFQNSINSSDFSHESLSCLPHLTWEVPQEEIKSRKDLRNLCILTIDPSTATDLDDALSVEKLSNGIFRVGIHIADVSYFVLPDTPLDEEAQSRSTSVYMSQRKLPMLPPLLSENIGSLNPGVERLAFSIFLDINYVGDVVDRWIGRTVIRSCCKLSYEHAQEIINGKLNLESSNILGKGFPQLHGHFEWSDVIRSVKDLLEISRVLKERRFSDGALQLESSKIVILFDEYGVPYDSMYSERKDSNFLVEEFMLLANTTAAEVISRAFPESALLRRHPEPNMRKLREFEAFCSKHGLESDTSSSGQFQQSLLRIREELKDDSVLFNILMSYATKPMQLASYFCSGELKDRENDWGHYGLAVPLYTHFTSPLRRYPDIVVHRTLAAAVEAEELFLKHRRMLNNFSRGDEVKMRCFTGIYFDKNVAESCEIKEALSAAAIKHRVPCSEMLADVAAYCNARKLASRHVKDACDKLYMWALLKKKEIVLSEARVLGVGPRFMSIYIHKLAVERRIYYDEVEGLMVEWLDATSTLVLNLCSNRRSHRRGSPGKWRALEDVALVVRPYDLKAELGGTGNSSKEGAVVQDVGVATHSEIDAVVFPLTLRVLSTFPVVLHAIGGDYGPVDIGARLYVSSYL</sequence>
<dbReference type="InterPro" id="IPR001900">
    <property type="entry name" value="RNase_II/R"/>
</dbReference>
<proteinExistence type="inferred from homology"/>
<comment type="function">
    <text evidence="5">3'-5'-exoribonuclease that specifically recognizes RNAs polyuridylated at their 3' end and mediates their degradation. Component of an exosome-independent RNA degradation pathway that mediates degradation of cytoplasmic mRNAs that have been deadenylated and subsequently uridylated at their 3'.</text>
</comment>
<dbReference type="GO" id="GO:0000175">
    <property type="term" value="F:3'-5'-RNA exonuclease activity"/>
    <property type="evidence" value="ECO:0007669"/>
    <property type="project" value="UniProtKB-UniRule"/>
</dbReference>
<dbReference type="GO" id="GO:0000956">
    <property type="term" value="P:nuclear-transcribed mRNA catabolic process"/>
    <property type="evidence" value="ECO:0007669"/>
    <property type="project" value="UniProtKB-UniRule"/>
</dbReference>
<dbReference type="GO" id="GO:1990074">
    <property type="term" value="P:polyuridylation-dependent mRNA catabolic process"/>
    <property type="evidence" value="ECO:0007669"/>
    <property type="project" value="UniProtKB-UniRule"/>
</dbReference>
<name>A0A498JAS1_MALDO</name>
<dbReference type="InterPro" id="IPR050180">
    <property type="entry name" value="RNR_Ribonuclease"/>
</dbReference>
<dbReference type="AlphaFoldDB" id="A0A498JAS1"/>
<dbReference type="EMBL" id="RDQH01000334">
    <property type="protein sequence ID" value="RXH90913.1"/>
    <property type="molecule type" value="Genomic_DNA"/>
</dbReference>
<feature type="compositionally biased region" description="Basic residues" evidence="6">
    <location>
        <begin position="20"/>
        <end position="31"/>
    </location>
</feature>
<evidence type="ECO:0000256" key="2">
    <source>
        <dbReference type="ARBA" id="ARBA00022723"/>
    </source>
</evidence>
<feature type="binding site" evidence="5">
    <location>
        <position position="520"/>
    </location>
    <ligand>
        <name>Mg(2+)</name>
        <dbReference type="ChEBI" id="CHEBI:18420"/>
    </ligand>
</feature>
<organism evidence="8 9">
    <name type="scientific">Malus domestica</name>
    <name type="common">Apple</name>
    <name type="synonym">Pyrus malus</name>
    <dbReference type="NCBI Taxonomy" id="3750"/>
    <lineage>
        <taxon>Eukaryota</taxon>
        <taxon>Viridiplantae</taxon>
        <taxon>Streptophyta</taxon>
        <taxon>Embryophyta</taxon>
        <taxon>Tracheophyta</taxon>
        <taxon>Spermatophyta</taxon>
        <taxon>Magnoliopsida</taxon>
        <taxon>eudicotyledons</taxon>
        <taxon>Gunneridae</taxon>
        <taxon>Pentapetalae</taxon>
        <taxon>rosids</taxon>
        <taxon>fabids</taxon>
        <taxon>Rosales</taxon>
        <taxon>Rosaceae</taxon>
        <taxon>Amygdaloideae</taxon>
        <taxon>Maleae</taxon>
        <taxon>Malus</taxon>
    </lineage>
</organism>
<keyword evidence="5" id="KW-0540">Nuclease</keyword>
<dbReference type="Gene3D" id="2.40.50.700">
    <property type="match status" value="1"/>
</dbReference>
<dbReference type="STRING" id="3750.A0A498JAS1"/>
<evidence type="ECO:0000256" key="5">
    <source>
        <dbReference type="HAMAP-Rule" id="MF_03045"/>
    </source>
</evidence>
<dbReference type="GO" id="GO:0003723">
    <property type="term" value="F:RNA binding"/>
    <property type="evidence" value="ECO:0007669"/>
    <property type="project" value="UniProtKB-KW"/>
</dbReference>
<evidence type="ECO:0000256" key="4">
    <source>
        <dbReference type="ARBA" id="ARBA00022884"/>
    </source>
</evidence>
<comment type="caution">
    <text evidence="8">The sequence shown here is derived from an EMBL/GenBank/DDBJ whole genome shotgun (WGS) entry which is preliminary data.</text>
</comment>
<dbReference type="GO" id="GO:0000932">
    <property type="term" value="C:P-body"/>
    <property type="evidence" value="ECO:0007669"/>
    <property type="project" value="UniProtKB-SubCell"/>
</dbReference>
<dbReference type="EC" id="3.1.13.-" evidence="5"/>
<protein>
    <recommendedName>
        <fullName evidence="5">DIS3-like exonuclease 2</fullName>
        <ecNumber evidence="5">3.1.13.-</ecNumber>
    </recommendedName>
</protein>
<feature type="region of interest" description="Disordered" evidence="6">
    <location>
        <begin position="1"/>
        <end position="46"/>
    </location>
</feature>
<keyword evidence="5" id="KW-0464">Manganese</keyword>
<evidence type="ECO:0000313" key="8">
    <source>
        <dbReference type="EMBL" id="RXH90913.1"/>
    </source>
</evidence>
<feature type="site" description="Important for catalytic activity" evidence="5">
    <location>
        <position position="528"/>
    </location>
</feature>
<keyword evidence="5" id="KW-0378">Hydrolase</keyword>
<dbReference type="PANTHER" id="PTHR23355">
    <property type="entry name" value="RIBONUCLEASE"/>
    <property type="match status" value="1"/>
</dbReference>
<dbReference type="InterPro" id="IPR022966">
    <property type="entry name" value="RNase_II/R_CS"/>
</dbReference>
<dbReference type="InterPro" id="IPR041505">
    <property type="entry name" value="Dis3_CSD2"/>
</dbReference>
<reference evidence="8 9" key="1">
    <citation type="submission" date="2018-10" db="EMBL/GenBank/DDBJ databases">
        <title>A high-quality apple genome assembly.</title>
        <authorList>
            <person name="Hu J."/>
        </authorList>
    </citation>
    <scope>NUCLEOTIDE SEQUENCE [LARGE SCALE GENOMIC DNA]</scope>
    <source>
        <strain evidence="9">cv. HFTH1</strain>
        <tissue evidence="8">Young leaf</tissue>
    </source>
</reference>
<dbReference type="SMART" id="SM00955">
    <property type="entry name" value="RNB"/>
    <property type="match status" value="1"/>
</dbReference>
<dbReference type="InterPro" id="IPR028591">
    <property type="entry name" value="DIS3L2"/>
</dbReference>
<dbReference type="Pfam" id="PF17849">
    <property type="entry name" value="OB_Dis3"/>
    <property type="match status" value="1"/>
</dbReference>
<keyword evidence="5" id="KW-0269">Exonuclease</keyword>
<evidence type="ECO:0000256" key="1">
    <source>
        <dbReference type="ARBA" id="ARBA00022490"/>
    </source>
</evidence>